<comment type="caution">
    <text evidence="2">The sequence shown here is derived from an EMBL/GenBank/DDBJ whole genome shotgun (WGS) entry which is preliminary data.</text>
</comment>
<reference evidence="2" key="1">
    <citation type="submission" date="2023-10" db="EMBL/GenBank/DDBJ databases">
        <authorList>
            <person name="Chen Y."/>
            <person name="Shah S."/>
            <person name="Dougan E. K."/>
            <person name="Thang M."/>
            <person name="Chan C."/>
        </authorList>
    </citation>
    <scope>NUCLEOTIDE SEQUENCE [LARGE SCALE GENOMIC DNA]</scope>
</reference>
<evidence type="ECO:0000313" key="3">
    <source>
        <dbReference type="Proteomes" id="UP001189429"/>
    </source>
</evidence>
<protein>
    <submittedName>
        <fullName evidence="2">Uncharacterized protein</fullName>
    </submittedName>
</protein>
<feature type="region of interest" description="Disordered" evidence="1">
    <location>
        <begin position="1"/>
        <end position="24"/>
    </location>
</feature>
<evidence type="ECO:0000313" key="2">
    <source>
        <dbReference type="EMBL" id="CAK0877029.1"/>
    </source>
</evidence>
<dbReference type="EMBL" id="CAUYUJ010017694">
    <property type="protein sequence ID" value="CAK0877029.1"/>
    <property type="molecule type" value="Genomic_DNA"/>
</dbReference>
<keyword evidence="3" id="KW-1185">Reference proteome</keyword>
<name>A0ABN9VXQ2_9DINO</name>
<accession>A0ABN9VXQ2</accession>
<sequence length="303" mass="33313">MRKILTGAAPPSLLPAAGSGRPRKKSSISVLSSGSARFEIPGNELLFCLCGLIHVWTSHPAEYFSPFCGEVDVSPMTNSTVSPMTRQECFFLPTSSCTMDTAHWGKNLVNGSVDMAVPFRHRLSKPFDGLGVGDIHVMWQMLFFRQNARTRNEIARREAEWRSKNQAWPASGTGPACAAIHVRHGDKLTPFWIQEHDTIAGGFNKIFDDYLDVALKMMEDKPQLTDASRSKKLPLIFLMTDDADIIAVAKGSRRAIIHTKPPSTPLNSLSDFTKIQTPLEAATLDTRRPLLGTCCHGCCPSAS</sequence>
<gene>
    <name evidence="2" type="ORF">PCOR1329_LOCUS61200</name>
</gene>
<evidence type="ECO:0000256" key="1">
    <source>
        <dbReference type="SAM" id="MobiDB-lite"/>
    </source>
</evidence>
<feature type="compositionally biased region" description="Low complexity" evidence="1">
    <location>
        <begin position="7"/>
        <end position="20"/>
    </location>
</feature>
<proteinExistence type="predicted"/>
<organism evidence="2 3">
    <name type="scientific">Prorocentrum cordatum</name>
    <dbReference type="NCBI Taxonomy" id="2364126"/>
    <lineage>
        <taxon>Eukaryota</taxon>
        <taxon>Sar</taxon>
        <taxon>Alveolata</taxon>
        <taxon>Dinophyceae</taxon>
        <taxon>Prorocentrales</taxon>
        <taxon>Prorocentraceae</taxon>
        <taxon>Prorocentrum</taxon>
    </lineage>
</organism>
<dbReference type="Proteomes" id="UP001189429">
    <property type="component" value="Unassembled WGS sequence"/>
</dbReference>